<dbReference type="EMBL" id="CP017686">
    <property type="protein sequence ID" value="AYQ54896.1"/>
    <property type="molecule type" value="Genomic_DNA"/>
</dbReference>
<dbReference type="GO" id="GO:0008855">
    <property type="term" value="F:exodeoxyribonuclease VII activity"/>
    <property type="evidence" value="ECO:0007669"/>
    <property type="project" value="InterPro"/>
</dbReference>
<dbReference type="HAMAP" id="MF_00337">
    <property type="entry name" value="Exonuc_7_S"/>
    <property type="match status" value="1"/>
</dbReference>
<keyword evidence="3" id="KW-0378">Hydrolase</keyword>
<dbReference type="GO" id="GO:0005829">
    <property type="term" value="C:cytosol"/>
    <property type="evidence" value="ECO:0007669"/>
    <property type="project" value="TreeGrafter"/>
</dbReference>
<dbReference type="SUPFAM" id="SSF116842">
    <property type="entry name" value="XseB-like"/>
    <property type="match status" value="1"/>
</dbReference>
<proteinExistence type="inferred from homology"/>
<dbReference type="InterPro" id="IPR003761">
    <property type="entry name" value="Exonuc_VII_S"/>
</dbReference>
<gene>
    <name evidence="4" type="ORF">BKD89_03635</name>
</gene>
<accession>A0A3G3IG99</accession>
<evidence type="ECO:0000256" key="1">
    <source>
        <dbReference type="ARBA" id="ARBA00022490"/>
    </source>
</evidence>
<dbReference type="Proteomes" id="UP000273278">
    <property type="component" value="Chromosome"/>
</dbReference>
<dbReference type="RefSeq" id="WP_015504626.1">
    <property type="nucleotide sequence ID" value="NZ_CAYARL010000007.1"/>
</dbReference>
<dbReference type="OMA" id="IEGKITM"/>
<sequence>MSEEVDKMSFEDSMKTLEDLVKQLESGELDLDKSLEVYERAVVLRDHCKKILDESDRKVQTIMETASGIVKKDFQVNE</sequence>
<dbReference type="Pfam" id="PF02609">
    <property type="entry name" value="Exonuc_VII_S"/>
    <property type="match status" value="1"/>
</dbReference>
<evidence type="ECO:0000256" key="3">
    <source>
        <dbReference type="ARBA" id="ARBA00022801"/>
    </source>
</evidence>
<dbReference type="NCBIfam" id="TIGR01280">
    <property type="entry name" value="xseB"/>
    <property type="match status" value="1"/>
</dbReference>
<reference evidence="4 5" key="1">
    <citation type="submission" date="2016-10" db="EMBL/GenBank/DDBJ databases">
        <title>Complete genome of the TMA-utilizing, human hosted archaeon Methanomethylophilus alvus Gen. nov, sp. nov., strain Mx-05, derived from a pure culture.</title>
        <authorList>
            <person name="Brugere J.-F."/>
            <person name="Ben Hania W."/>
            <person name="Chaudhary P.P."/>
            <person name="Gaci N."/>
            <person name="Borrel G."/>
            <person name="Cao Van Tuat L."/>
            <person name="Fardeau M.-L."/>
            <person name="Harris H.M.B."/>
            <person name="O'Toole P.W."/>
            <person name="Ollivier B."/>
        </authorList>
    </citation>
    <scope>NUCLEOTIDE SEQUENCE [LARGE SCALE GENOMIC DNA]</scope>
    <source>
        <strain evidence="4 5">Mx-05</strain>
    </source>
</reference>
<dbReference type="AlphaFoldDB" id="A0A3G3IG99"/>
<keyword evidence="1" id="KW-0963">Cytoplasm</keyword>
<organism evidence="4 5">
    <name type="scientific">Methanomethylophilus alvi</name>
    <dbReference type="NCBI Taxonomy" id="1291540"/>
    <lineage>
        <taxon>Archaea</taxon>
        <taxon>Methanobacteriati</taxon>
        <taxon>Thermoplasmatota</taxon>
        <taxon>Thermoplasmata</taxon>
        <taxon>Methanomassiliicoccales</taxon>
        <taxon>Methanomethylophilaceae</taxon>
        <taxon>Methanomethylophilus</taxon>
    </lineage>
</organism>
<dbReference type="GeneID" id="41321530"/>
<evidence type="ECO:0000256" key="2">
    <source>
        <dbReference type="ARBA" id="ARBA00022722"/>
    </source>
</evidence>
<keyword evidence="2" id="KW-0540">Nuclease</keyword>
<dbReference type="PANTHER" id="PTHR34137">
    <property type="entry name" value="EXODEOXYRIBONUCLEASE 7 SMALL SUBUNIT"/>
    <property type="match status" value="1"/>
</dbReference>
<dbReference type="InterPro" id="IPR037004">
    <property type="entry name" value="Exonuc_VII_ssu_sf"/>
</dbReference>
<evidence type="ECO:0000313" key="4">
    <source>
        <dbReference type="EMBL" id="AYQ54896.1"/>
    </source>
</evidence>
<dbReference type="PANTHER" id="PTHR34137:SF1">
    <property type="entry name" value="EXODEOXYRIBONUCLEASE 7 SMALL SUBUNIT"/>
    <property type="match status" value="1"/>
</dbReference>
<dbReference type="GO" id="GO:0009318">
    <property type="term" value="C:exodeoxyribonuclease VII complex"/>
    <property type="evidence" value="ECO:0007669"/>
    <property type="project" value="InterPro"/>
</dbReference>
<dbReference type="GO" id="GO:0006308">
    <property type="term" value="P:DNA catabolic process"/>
    <property type="evidence" value="ECO:0007669"/>
    <property type="project" value="InterPro"/>
</dbReference>
<protein>
    <submittedName>
        <fullName evidence="4">Exodeoxyribonuclease VII small subunit</fullName>
    </submittedName>
</protein>
<dbReference type="Gene3D" id="1.10.287.1040">
    <property type="entry name" value="Exonuclease VII, small subunit"/>
    <property type="match status" value="1"/>
</dbReference>
<name>A0A3G3IG99_9ARCH</name>
<evidence type="ECO:0000313" key="5">
    <source>
        <dbReference type="Proteomes" id="UP000273278"/>
    </source>
</evidence>